<comment type="caution">
    <text evidence="2">The sequence shown here is derived from an EMBL/GenBank/DDBJ whole genome shotgun (WGS) entry which is preliminary data.</text>
</comment>
<protein>
    <submittedName>
        <fullName evidence="2">Uncharacterized protein</fullName>
    </submittedName>
</protein>
<dbReference type="AlphaFoldDB" id="A0ABD3MEK2"/>
<feature type="compositionally biased region" description="Basic and acidic residues" evidence="1">
    <location>
        <begin position="1"/>
        <end position="16"/>
    </location>
</feature>
<keyword evidence="3" id="KW-1185">Reference proteome</keyword>
<evidence type="ECO:0000313" key="3">
    <source>
        <dbReference type="Proteomes" id="UP001530293"/>
    </source>
</evidence>
<accession>A0ABD3MEK2</accession>
<dbReference type="EMBL" id="JALLBG020000134">
    <property type="protein sequence ID" value="KAL3762550.1"/>
    <property type="molecule type" value="Genomic_DNA"/>
</dbReference>
<name>A0ABD3MEK2_9STRA</name>
<proteinExistence type="predicted"/>
<gene>
    <name evidence="2" type="ORF">ACHAWU_002422</name>
</gene>
<feature type="region of interest" description="Disordered" evidence="1">
    <location>
        <begin position="121"/>
        <end position="144"/>
    </location>
</feature>
<dbReference type="Proteomes" id="UP001530293">
    <property type="component" value="Unassembled WGS sequence"/>
</dbReference>
<feature type="region of interest" description="Disordered" evidence="1">
    <location>
        <begin position="1"/>
        <end position="81"/>
    </location>
</feature>
<sequence length="144" mass="15581">MMPTRKELKPAEDHSQQHAQSSEEDEEDGISPDTSSNAVDASASVSINGNGIKRARSTSTEPCPPNPSSSLGDGSSHAPLTIQQTIEMQQETLHHVEMAWRAQQRLVRRCLGLYISSEATQSADANNFHSDSNTFSLSEANGTK</sequence>
<reference evidence="2 3" key="1">
    <citation type="submission" date="2024-10" db="EMBL/GenBank/DDBJ databases">
        <title>Updated reference genomes for cyclostephanoid diatoms.</title>
        <authorList>
            <person name="Roberts W.R."/>
            <person name="Alverson A.J."/>
        </authorList>
    </citation>
    <scope>NUCLEOTIDE SEQUENCE [LARGE SCALE GENOMIC DNA]</scope>
    <source>
        <strain evidence="2 3">AJA232-27</strain>
    </source>
</reference>
<evidence type="ECO:0000256" key="1">
    <source>
        <dbReference type="SAM" id="MobiDB-lite"/>
    </source>
</evidence>
<evidence type="ECO:0000313" key="2">
    <source>
        <dbReference type="EMBL" id="KAL3762550.1"/>
    </source>
</evidence>
<organism evidence="2 3">
    <name type="scientific">Discostella pseudostelligera</name>
    <dbReference type="NCBI Taxonomy" id="259834"/>
    <lineage>
        <taxon>Eukaryota</taxon>
        <taxon>Sar</taxon>
        <taxon>Stramenopiles</taxon>
        <taxon>Ochrophyta</taxon>
        <taxon>Bacillariophyta</taxon>
        <taxon>Coscinodiscophyceae</taxon>
        <taxon>Thalassiosirophycidae</taxon>
        <taxon>Stephanodiscales</taxon>
        <taxon>Stephanodiscaceae</taxon>
        <taxon>Discostella</taxon>
    </lineage>
</organism>
<feature type="compositionally biased region" description="Low complexity" evidence="1">
    <location>
        <begin position="35"/>
        <end position="46"/>
    </location>
</feature>